<accession>A0A0E0B3A2</accession>
<dbReference type="Gramene" id="OGLUM09G11530.1">
    <property type="protein sequence ID" value="OGLUM09G11530.1"/>
    <property type="gene ID" value="OGLUM09G11530"/>
</dbReference>
<evidence type="ECO:0000313" key="2">
    <source>
        <dbReference type="Proteomes" id="UP000026961"/>
    </source>
</evidence>
<protein>
    <submittedName>
        <fullName evidence="1">Uncharacterized protein</fullName>
    </submittedName>
</protein>
<dbReference type="HOGENOM" id="CLU_2593711_0_0_1"/>
<reference evidence="1" key="1">
    <citation type="submission" date="2015-04" db="UniProtKB">
        <authorList>
            <consortium name="EnsemblPlants"/>
        </authorList>
    </citation>
    <scope>IDENTIFICATION</scope>
</reference>
<dbReference type="Proteomes" id="UP000026961">
    <property type="component" value="Chromosome 9"/>
</dbReference>
<reference evidence="1" key="2">
    <citation type="submission" date="2018-05" db="EMBL/GenBank/DDBJ databases">
        <title>OgluRS3 (Oryza glumaepatula Reference Sequence Version 3).</title>
        <authorList>
            <person name="Zhang J."/>
            <person name="Kudrna D."/>
            <person name="Lee S."/>
            <person name="Talag J."/>
            <person name="Welchert J."/>
            <person name="Wing R.A."/>
        </authorList>
    </citation>
    <scope>NUCLEOTIDE SEQUENCE [LARGE SCALE GENOMIC DNA]</scope>
</reference>
<sequence>MRNLDLVGTLKLGSVLWIFLPPVGINISRAIKRAEVEATPVTRKSPEKLLKFRLLEPMTISHCDKAYKLRILGGHQQDMV</sequence>
<name>A0A0E0B3A2_9ORYZ</name>
<keyword evidence="2" id="KW-1185">Reference proteome</keyword>
<proteinExistence type="predicted"/>
<dbReference type="EnsemblPlants" id="OGLUM09G11530.1">
    <property type="protein sequence ID" value="OGLUM09G11530.1"/>
    <property type="gene ID" value="OGLUM09G11530"/>
</dbReference>
<dbReference type="AlphaFoldDB" id="A0A0E0B3A2"/>
<evidence type="ECO:0000313" key="1">
    <source>
        <dbReference type="EnsemblPlants" id="OGLUM09G11530.1"/>
    </source>
</evidence>
<organism evidence="1">
    <name type="scientific">Oryza glumipatula</name>
    <dbReference type="NCBI Taxonomy" id="40148"/>
    <lineage>
        <taxon>Eukaryota</taxon>
        <taxon>Viridiplantae</taxon>
        <taxon>Streptophyta</taxon>
        <taxon>Embryophyta</taxon>
        <taxon>Tracheophyta</taxon>
        <taxon>Spermatophyta</taxon>
        <taxon>Magnoliopsida</taxon>
        <taxon>Liliopsida</taxon>
        <taxon>Poales</taxon>
        <taxon>Poaceae</taxon>
        <taxon>BOP clade</taxon>
        <taxon>Oryzoideae</taxon>
        <taxon>Oryzeae</taxon>
        <taxon>Oryzinae</taxon>
        <taxon>Oryza</taxon>
    </lineage>
</organism>